<feature type="region of interest" description="Disordered" evidence="1">
    <location>
        <begin position="121"/>
        <end position="143"/>
    </location>
</feature>
<evidence type="ECO:0000313" key="2">
    <source>
        <dbReference type="EMBL" id="KAK5628980.1"/>
    </source>
</evidence>
<dbReference type="EMBL" id="JAWHQM010000010">
    <property type="protein sequence ID" value="KAK5628980.1"/>
    <property type="molecule type" value="Genomic_DNA"/>
</dbReference>
<feature type="compositionally biased region" description="Basic residues" evidence="1">
    <location>
        <begin position="134"/>
        <end position="143"/>
    </location>
</feature>
<accession>A0AAN7UAQ6</accession>
<reference evidence="2 3" key="1">
    <citation type="submission" date="2023-10" db="EMBL/GenBank/DDBJ databases">
        <title>Draft genome sequence of Xylaria bambusicola isolate GMP-LS, the root and basal stem rot pathogen of sugarcane in Indonesia.</title>
        <authorList>
            <person name="Selvaraj P."/>
            <person name="Muralishankar V."/>
            <person name="Muruganantham S."/>
            <person name="Sp S."/>
            <person name="Haryani S."/>
            <person name="Lau K.J.X."/>
            <person name="Naqvi N.I."/>
        </authorList>
    </citation>
    <scope>NUCLEOTIDE SEQUENCE [LARGE SCALE GENOMIC DNA]</scope>
    <source>
        <strain evidence="2">GMP-LS</strain>
    </source>
</reference>
<sequence length="226" mass="25841">MANASDNMVEEGRDVPRVDDPKAIERLKNLKKVIDNYWGTSKKPEPEFEEPTTIMGALTNLFETVEDHFKTANEKDAGYRDRTALVENLRKLMRDRRLKAAEKRAAVVAAQQYKKPALDAAEPLEAEPQMNRTSSKRKPVTKGLKRRVSAMLGKVNYTKHDMHVLHEHVKAYVRHFEPDHVFLNWDYDYDADDDDDCEAAGTLGFPLFLNFSPGQEELVLTIHSSL</sequence>
<keyword evidence="3" id="KW-1185">Reference proteome</keyword>
<protein>
    <submittedName>
        <fullName evidence="2">Uncharacterized protein</fullName>
    </submittedName>
</protein>
<evidence type="ECO:0000313" key="3">
    <source>
        <dbReference type="Proteomes" id="UP001305414"/>
    </source>
</evidence>
<dbReference type="AlphaFoldDB" id="A0AAN7UAQ6"/>
<gene>
    <name evidence="2" type="ORF">RRF57_004695</name>
</gene>
<comment type="caution">
    <text evidence="2">The sequence shown here is derived from an EMBL/GenBank/DDBJ whole genome shotgun (WGS) entry which is preliminary data.</text>
</comment>
<evidence type="ECO:0000256" key="1">
    <source>
        <dbReference type="SAM" id="MobiDB-lite"/>
    </source>
</evidence>
<name>A0AAN7UAQ6_9PEZI</name>
<organism evidence="2 3">
    <name type="scientific">Xylaria bambusicola</name>
    <dbReference type="NCBI Taxonomy" id="326684"/>
    <lineage>
        <taxon>Eukaryota</taxon>
        <taxon>Fungi</taxon>
        <taxon>Dikarya</taxon>
        <taxon>Ascomycota</taxon>
        <taxon>Pezizomycotina</taxon>
        <taxon>Sordariomycetes</taxon>
        <taxon>Xylariomycetidae</taxon>
        <taxon>Xylariales</taxon>
        <taxon>Xylariaceae</taxon>
        <taxon>Xylaria</taxon>
    </lineage>
</organism>
<proteinExistence type="predicted"/>
<dbReference type="Proteomes" id="UP001305414">
    <property type="component" value="Unassembled WGS sequence"/>
</dbReference>